<dbReference type="PANTHER" id="PTHR23508">
    <property type="entry name" value="CARBOXYLIC ACID TRANSPORTER PROTEIN HOMOLOG"/>
    <property type="match status" value="1"/>
</dbReference>
<dbReference type="EMBL" id="QICN01000004">
    <property type="protein sequence ID" value="PXV68343.1"/>
    <property type="molecule type" value="Genomic_DNA"/>
</dbReference>
<organism evidence="7 8">
    <name type="scientific">Sinimarinibacterium flocculans</name>
    <dbReference type="NCBI Taxonomy" id="985250"/>
    <lineage>
        <taxon>Bacteria</taxon>
        <taxon>Pseudomonadati</taxon>
        <taxon>Pseudomonadota</taxon>
        <taxon>Gammaproteobacteria</taxon>
        <taxon>Nevskiales</taxon>
        <taxon>Nevskiaceae</taxon>
        <taxon>Sinimarinibacterium</taxon>
    </lineage>
</organism>
<evidence type="ECO:0000256" key="4">
    <source>
        <dbReference type="ARBA" id="ARBA00023136"/>
    </source>
</evidence>
<feature type="transmembrane region" description="Helical" evidence="5">
    <location>
        <begin position="63"/>
        <end position="84"/>
    </location>
</feature>
<feature type="transmembrane region" description="Helical" evidence="5">
    <location>
        <begin position="24"/>
        <end position="51"/>
    </location>
</feature>
<feature type="transmembrane region" description="Helical" evidence="5">
    <location>
        <begin position="325"/>
        <end position="347"/>
    </location>
</feature>
<evidence type="ECO:0000313" key="7">
    <source>
        <dbReference type="EMBL" id="PXV68343.1"/>
    </source>
</evidence>
<dbReference type="PROSITE" id="PS00217">
    <property type="entry name" value="SUGAR_TRANSPORT_2"/>
    <property type="match status" value="1"/>
</dbReference>
<keyword evidence="2 5" id="KW-0812">Transmembrane</keyword>
<dbReference type="InterPro" id="IPR036259">
    <property type="entry name" value="MFS_trans_sf"/>
</dbReference>
<dbReference type="PANTHER" id="PTHR23508:SF10">
    <property type="entry name" value="CARBOXYLIC ACID TRANSPORTER PROTEIN HOMOLOG"/>
    <property type="match status" value="1"/>
</dbReference>
<reference evidence="7 8" key="1">
    <citation type="submission" date="2018-04" db="EMBL/GenBank/DDBJ databases">
        <title>Genomic Encyclopedia of Type Strains, Phase IV (KMG-IV): sequencing the most valuable type-strain genomes for metagenomic binning, comparative biology and taxonomic classification.</title>
        <authorList>
            <person name="Goeker M."/>
        </authorList>
    </citation>
    <scope>NUCLEOTIDE SEQUENCE [LARGE SCALE GENOMIC DNA]</scope>
    <source>
        <strain evidence="7 8">DSM 104150</strain>
    </source>
</reference>
<sequence length="445" mass="46801">MSTTPTAAPDDDIVHESKITPKQWLIMAICFVAYVLDGFDVAVISFAAPAISAEWGIAADQLGMVFSSGVLGMTLGAMFLASLADLYGRRLIVCLMLLMAGAATVGVAYTQTVPQLIALRFVGGLGLGALMAALAPLVGEYSPRRHRTLILAAIFSAGPLGPVIGGLIAAPMITEHGWQSIFLYAGILTILVGLLQYAVVPESMAFIIKRRPHGALDKVNRILRYIGQDRIERLPDTGAGQRSESASVISLLTPARRPKTLLVWLTFFLAFATVYFFTSWLPQILVNAGWPQDQAIRGAVTMAFGSVIGTTLIGGLAKWKPLNRIITVAFVIGGLTAAALGTMLLAADTVPPVVVWISLLLIGITVMGGFTNLYTVALTVYPAQIRSTGLGWAAGLGRGGAVLSPAVAGLLIAAGVSMPALSLYFALPIFVAAACALWVSMSEMA</sequence>
<feature type="transmembrane region" description="Helical" evidence="5">
    <location>
        <begin position="117"/>
        <end position="137"/>
    </location>
</feature>
<feature type="domain" description="Major facilitator superfamily (MFS) profile" evidence="6">
    <location>
        <begin position="26"/>
        <end position="444"/>
    </location>
</feature>
<dbReference type="Pfam" id="PF07690">
    <property type="entry name" value="MFS_1"/>
    <property type="match status" value="1"/>
</dbReference>
<feature type="transmembrane region" description="Helical" evidence="5">
    <location>
        <begin position="261"/>
        <end position="282"/>
    </location>
</feature>
<feature type="transmembrane region" description="Helical" evidence="5">
    <location>
        <begin position="353"/>
        <end position="378"/>
    </location>
</feature>
<dbReference type="InterPro" id="IPR020846">
    <property type="entry name" value="MFS_dom"/>
</dbReference>
<dbReference type="Proteomes" id="UP000248330">
    <property type="component" value="Unassembled WGS sequence"/>
</dbReference>
<evidence type="ECO:0000259" key="6">
    <source>
        <dbReference type="PROSITE" id="PS50850"/>
    </source>
</evidence>
<dbReference type="OrthoDB" id="7066727at2"/>
<dbReference type="InterPro" id="IPR011701">
    <property type="entry name" value="MFS"/>
</dbReference>
<evidence type="ECO:0000256" key="3">
    <source>
        <dbReference type="ARBA" id="ARBA00022989"/>
    </source>
</evidence>
<dbReference type="GO" id="GO:0046943">
    <property type="term" value="F:carboxylic acid transmembrane transporter activity"/>
    <property type="evidence" value="ECO:0007669"/>
    <property type="project" value="TreeGrafter"/>
</dbReference>
<dbReference type="Gene3D" id="1.20.1250.20">
    <property type="entry name" value="MFS general substrate transporter like domains"/>
    <property type="match status" value="1"/>
</dbReference>
<gene>
    <name evidence="7" type="ORF">C8D93_10438</name>
</gene>
<protein>
    <submittedName>
        <fullName evidence="7">Benzoate transport</fullName>
    </submittedName>
</protein>
<evidence type="ECO:0000313" key="8">
    <source>
        <dbReference type="Proteomes" id="UP000248330"/>
    </source>
</evidence>
<comment type="caution">
    <text evidence="7">The sequence shown here is derived from an EMBL/GenBank/DDBJ whole genome shotgun (WGS) entry which is preliminary data.</text>
</comment>
<evidence type="ECO:0000256" key="5">
    <source>
        <dbReference type="SAM" id="Phobius"/>
    </source>
</evidence>
<keyword evidence="8" id="KW-1185">Reference proteome</keyword>
<dbReference type="RefSeq" id="WP_110264852.1">
    <property type="nucleotide sequence ID" value="NZ_CAKZQT010000022.1"/>
</dbReference>
<keyword evidence="4 5" id="KW-0472">Membrane</keyword>
<proteinExistence type="predicted"/>
<evidence type="ECO:0000256" key="2">
    <source>
        <dbReference type="ARBA" id="ARBA00022692"/>
    </source>
</evidence>
<evidence type="ECO:0000256" key="1">
    <source>
        <dbReference type="ARBA" id="ARBA00004141"/>
    </source>
</evidence>
<dbReference type="SUPFAM" id="SSF103473">
    <property type="entry name" value="MFS general substrate transporter"/>
    <property type="match status" value="1"/>
</dbReference>
<feature type="transmembrane region" description="Helical" evidence="5">
    <location>
        <begin position="390"/>
        <end position="415"/>
    </location>
</feature>
<name>A0A318EDP9_9GAMM</name>
<feature type="transmembrane region" description="Helical" evidence="5">
    <location>
        <begin position="294"/>
        <end position="313"/>
    </location>
</feature>
<accession>A0A318EDP9</accession>
<dbReference type="InterPro" id="IPR005829">
    <property type="entry name" value="Sugar_transporter_CS"/>
</dbReference>
<dbReference type="AlphaFoldDB" id="A0A318EDP9"/>
<dbReference type="GO" id="GO:0005886">
    <property type="term" value="C:plasma membrane"/>
    <property type="evidence" value="ECO:0007669"/>
    <property type="project" value="TreeGrafter"/>
</dbReference>
<feature type="transmembrane region" description="Helical" evidence="5">
    <location>
        <begin position="181"/>
        <end position="200"/>
    </location>
</feature>
<feature type="transmembrane region" description="Helical" evidence="5">
    <location>
        <begin position="91"/>
        <end position="111"/>
    </location>
</feature>
<feature type="transmembrane region" description="Helical" evidence="5">
    <location>
        <begin position="149"/>
        <end position="169"/>
    </location>
</feature>
<comment type="subcellular location">
    <subcellularLocation>
        <location evidence="1">Membrane</location>
        <topology evidence="1">Multi-pass membrane protein</topology>
    </subcellularLocation>
</comment>
<feature type="transmembrane region" description="Helical" evidence="5">
    <location>
        <begin position="421"/>
        <end position="439"/>
    </location>
</feature>
<dbReference type="PROSITE" id="PS50850">
    <property type="entry name" value="MFS"/>
    <property type="match status" value="1"/>
</dbReference>
<keyword evidence="3 5" id="KW-1133">Transmembrane helix</keyword>